<dbReference type="RefSeq" id="WP_014269075.1">
    <property type="nucleotide sequence ID" value="NC_016633.1"/>
</dbReference>
<proteinExistence type="predicted"/>
<dbReference type="STRING" id="158190.SpiGrapes_0368"/>
<dbReference type="EMBL" id="CP003155">
    <property type="protein sequence ID" value="AEV28226.1"/>
    <property type="molecule type" value="Genomic_DNA"/>
</dbReference>
<protein>
    <recommendedName>
        <fullName evidence="4">Lipoprotein</fullName>
    </recommendedName>
</protein>
<evidence type="ECO:0000313" key="2">
    <source>
        <dbReference type="EMBL" id="AEV28226.1"/>
    </source>
</evidence>
<feature type="signal peptide" evidence="1">
    <location>
        <begin position="1"/>
        <end position="24"/>
    </location>
</feature>
<evidence type="ECO:0008006" key="4">
    <source>
        <dbReference type="Google" id="ProtNLM"/>
    </source>
</evidence>
<feature type="chain" id="PRO_5003514311" description="Lipoprotein" evidence="1">
    <location>
        <begin position="25"/>
        <end position="405"/>
    </location>
</feature>
<dbReference type="KEGG" id="sgp:SpiGrapes_0368"/>
<keyword evidence="3" id="KW-1185">Reference proteome</keyword>
<dbReference type="OrthoDB" id="9835893at2"/>
<reference evidence="2 3" key="1">
    <citation type="submission" date="2011-11" db="EMBL/GenBank/DDBJ databases">
        <title>Complete sequence of Spirochaeta sp. grapes.</title>
        <authorList>
            <consortium name="US DOE Joint Genome Institute"/>
            <person name="Lucas S."/>
            <person name="Han J."/>
            <person name="Lapidus A."/>
            <person name="Cheng J.-F."/>
            <person name="Goodwin L."/>
            <person name="Pitluck S."/>
            <person name="Peters L."/>
            <person name="Ovchinnikova G."/>
            <person name="Munk A.C."/>
            <person name="Detter J.C."/>
            <person name="Han C."/>
            <person name="Tapia R."/>
            <person name="Land M."/>
            <person name="Hauser L."/>
            <person name="Kyrpides N."/>
            <person name="Ivanova N."/>
            <person name="Pagani I."/>
            <person name="Ritalahtilisa K."/>
            <person name="Loeffler F."/>
            <person name="Woyke T."/>
        </authorList>
    </citation>
    <scope>NUCLEOTIDE SEQUENCE [LARGE SCALE GENOMIC DNA]</scope>
    <source>
        <strain evidence="3">ATCC BAA-1885 / DSM 22778 / Grapes</strain>
    </source>
</reference>
<dbReference type="HOGENOM" id="CLU_688687_0_0_12"/>
<keyword evidence="1" id="KW-0732">Signal</keyword>
<evidence type="ECO:0000256" key="1">
    <source>
        <dbReference type="SAM" id="SignalP"/>
    </source>
</evidence>
<gene>
    <name evidence="2" type="ordered locus">SpiGrapes_0368</name>
</gene>
<accession>G8QVJ3</accession>
<organism evidence="2 3">
    <name type="scientific">Sphaerochaeta pleomorpha (strain ATCC BAA-1885 / DSM 22778 / Grapes)</name>
    <dbReference type="NCBI Taxonomy" id="158190"/>
    <lineage>
        <taxon>Bacteria</taxon>
        <taxon>Pseudomonadati</taxon>
        <taxon>Spirochaetota</taxon>
        <taxon>Spirochaetia</taxon>
        <taxon>Spirochaetales</taxon>
        <taxon>Sphaerochaetaceae</taxon>
        <taxon>Sphaerochaeta</taxon>
    </lineage>
</organism>
<dbReference type="Proteomes" id="UP000005632">
    <property type="component" value="Chromosome"/>
</dbReference>
<name>G8QVJ3_SPHPG</name>
<dbReference type="AlphaFoldDB" id="G8QVJ3"/>
<sequence length="405" mass="43962">MKKLTPIFGFLVFLALLVSCNSDASEGIFRQISQTTTPSGIVYTRLLGIDSPYLYFQTNEGVYRIASSSTNASTQLVASEKYDPLEEGSGLIKGVAYAASNDKLYVLKNFTDSFYRYDSDGTNRAKIIVSDTYTSTNLSTYTINNLYSNSMLVLEGQDGSSNAGYDIAAYDGATVTEIVGFSSIDISGYGLDNFLMQTTRQDDATAPIIISFADSSDSDTPAYLHYLVDPSGKKNLISDINDVRLANFYYDGSNLYILTYEGKLYFYNTVDSTSETDITGKILLKDSSQDYNANAFFYPVPNTAGTALNLVSKYSTKASSLYVFSVDTGTNTLSGTASISKGYAEYLDASNIVSALETTTSTTSVPNLIVATRKNGMFEITIDIDSANLNTSLNGTSSVSEDYTF</sequence>
<evidence type="ECO:0000313" key="3">
    <source>
        <dbReference type="Proteomes" id="UP000005632"/>
    </source>
</evidence>
<dbReference type="PROSITE" id="PS51257">
    <property type="entry name" value="PROKAR_LIPOPROTEIN"/>
    <property type="match status" value="1"/>
</dbReference>